<feature type="transmembrane region" description="Helical" evidence="1">
    <location>
        <begin position="533"/>
        <end position="549"/>
    </location>
</feature>
<feature type="transmembrane region" description="Helical" evidence="1">
    <location>
        <begin position="1347"/>
        <end position="1364"/>
    </location>
</feature>
<feature type="transmembrane region" description="Helical" evidence="1">
    <location>
        <begin position="583"/>
        <end position="602"/>
    </location>
</feature>
<feature type="transmembrane region" description="Helical" evidence="1">
    <location>
        <begin position="946"/>
        <end position="967"/>
    </location>
</feature>
<name>A0A2W4VUX2_9CYAN</name>
<feature type="transmembrane region" description="Helical" evidence="1">
    <location>
        <begin position="218"/>
        <end position="234"/>
    </location>
</feature>
<evidence type="ECO:0008006" key="4">
    <source>
        <dbReference type="Google" id="ProtNLM"/>
    </source>
</evidence>
<keyword evidence="1" id="KW-0812">Transmembrane</keyword>
<feature type="transmembrane region" description="Helical" evidence="1">
    <location>
        <begin position="888"/>
        <end position="908"/>
    </location>
</feature>
<feature type="transmembrane region" description="Helical" evidence="1">
    <location>
        <begin position="1231"/>
        <end position="1256"/>
    </location>
</feature>
<feature type="transmembrane region" description="Helical" evidence="1">
    <location>
        <begin position="499"/>
        <end position="521"/>
    </location>
</feature>
<feature type="transmembrane region" description="Helical" evidence="1">
    <location>
        <begin position="460"/>
        <end position="479"/>
    </location>
</feature>
<dbReference type="Proteomes" id="UP000249467">
    <property type="component" value="Unassembled WGS sequence"/>
</dbReference>
<feature type="transmembrane region" description="Helical" evidence="1">
    <location>
        <begin position="159"/>
        <end position="180"/>
    </location>
</feature>
<feature type="transmembrane region" description="Helical" evidence="1">
    <location>
        <begin position="1291"/>
        <end position="1309"/>
    </location>
</feature>
<feature type="transmembrane region" description="Helical" evidence="1">
    <location>
        <begin position="737"/>
        <end position="753"/>
    </location>
</feature>
<feature type="transmembrane region" description="Helical" evidence="1">
    <location>
        <begin position="1030"/>
        <end position="1052"/>
    </location>
</feature>
<feature type="transmembrane region" description="Helical" evidence="1">
    <location>
        <begin position="920"/>
        <end position="940"/>
    </location>
</feature>
<feature type="transmembrane region" description="Helical" evidence="1">
    <location>
        <begin position="1161"/>
        <end position="1182"/>
    </location>
</feature>
<feature type="transmembrane region" description="Helical" evidence="1">
    <location>
        <begin position="408"/>
        <end position="426"/>
    </location>
</feature>
<feature type="transmembrane region" description="Helical" evidence="1">
    <location>
        <begin position="1371"/>
        <end position="1390"/>
    </location>
</feature>
<feature type="transmembrane region" description="Helical" evidence="1">
    <location>
        <begin position="186"/>
        <end position="206"/>
    </location>
</feature>
<feature type="transmembrane region" description="Helical" evidence="1">
    <location>
        <begin position="246"/>
        <end position="270"/>
    </location>
</feature>
<feature type="transmembrane region" description="Helical" evidence="1">
    <location>
        <begin position="371"/>
        <end position="388"/>
    </location>
</feature>
<reference evidence="2 3" key="1">
    <citation type="submission" date="2018-04" db="EMBL/GenBank/DDBJ databases">
        <authorList>
            <person name="Go L.Y."/>
            <person name="Mitchell J.A."/>
        </authorList>
    </citation>
    <scope>NUCLEOTIDE SEQUENCE [LARGE SCALE GENOMIC DNA]</scope>
    <source>
        <strain evidence="2">ULC066bin1</strain>
    </source>
</reference>
<protein>
    <recommendedName>
        <fullName evidence="4">DUF2157 domain-containing protein</fullName>
    </recommendedName>
</protein>
<sequence length="1438" mass="159253">MTASPQQYLRLDLEIAVPYSIVLEGLDAWFEWDLISEVDFKWRSNRSSANRLTVVAIQNERILQGLDLWLELGLIKEKSVKLICETRFVCDIKAKATELAIASHNLPIAEPNRQLANISGSRLPRSTIAQVSVKPKTLQEPSKVVQTVRSLFSEFSTMWLLFLGVFLVVVSSGLLAASQWDNFSPQVQYLLLLAYTLGFFGVSFWTSKNERLRMTTRALQLVTLLLVPANFWAMDGLGLLKNPAGMGLSAIAGCLLSGIAVFLLQTSFVFRDPQVISQDATIKKNKKQLSQISILAILLLGWLHLGWFLSSYYPLIAVYLGISGLAVSTFLNRRQGLNTADSSTFPLALITGAYSTVLLISRALLFGNVSVFKLGLAFGVCGWVLVQITNKTTRLRSPSDQSADTASAIAFQSNLGQILLGLGWLVSVWDRYPWQTFTVSLLIAWLLCDRLLKLEDPIDLTYLFFWGLQLLWLGCRLIPEDWRLTSTQQFLTFFQTNSELNLLGILLFPYLIVALIVAAIYRDRQKNALATRGELLALGFGVLLTILSIGYPLTIFVNLSLSAIALSIVQAKRSPNSKDLHSLVYFAHIISISAIVSGIFFYTRSTSIFAWVGFLLAMMLIEWSAVLVIGKFSTHPQIQVLSKSESQENILLPSLSGRGVGHEGNPHLQAWRDSAWHIGASLAALSYILLWNSLVVGQNLGISSESLVTTSYWGVAWLSVPISLTLLGTWREFADRDLAIKLSIAGLVIAQFLTWGGDGSRVISLGVAFALMLVNTRRSESLLTTFNTVGYGLLFIASLLWQFKFGDGAIAQLTFGINGAIVSVLLLYILNHWLKYRRDRHVPDLNLPLNQSYSQAFDIWAALLSAALLILQSFLAVSVFAFNYDDQLFINLLPSTILVTLGLVYRIWQSIGRDIVQAPPFWTEWGIAWGIELLTSGAIAVTNGSVIELAIANITLGFLTQLLGDWWMKRTGNHEYPRSWHIIPLIYGVMGSLFRIGTFSNLSGLFSLSTSLIGIGIGRRASQSNPVFKTLTYISMAIATFSAYELLFYQMVANSKGGSFGDGFVLLATLGCAIAYAYKIFANWIVQYLRISIKEVGISAHLHWTASAIFLLLGSFSSPSTSGGAIGGFIAIALSAYAIAQGKTSLASLKKGGKDLESSDIWIYTGITTIISAIAYLIYFAFPNPWLIANLIQPYAAAIACIFAAILYLPPWEEWGWAKQPWRNSAFALPLIFTGITGSALATPCLIIVGIFYAIYAKLQQQIRMTYITVLLWDWAILQNVYLNLYEVSRFNFLIYASVIGFSGLYFAQVEPTLRSRNSKALRHALRSLLSGGIGLIAYLYSFDNPSLALSTWILSFIFIIAGLGLRVRAYLFMGTLTFILLVLTQAVILVTQYSFLMWALGIIAGIGFILVAANFEVRRDRILALFRNVAIELETWE</sequence>
<evidence type="ECO:0000256" key="1">
    <source>
        <dbReference type="SAM" id="Phobius"/>
    </source>
</evidence>
<feature type="transmembrane region" description="Helical" evidence="1">
    <location>
        <begin position="1396"/>
        <end position="1418"/>
    </location>
</feature>
<evidence type="ECO:0000313" key="3">
    <source>
        <dbReference type="Proteomes" id="UP000249467"/>
    </source>
</evidence>
<feature type="transmembrane region" description="Helical" evidence="1">
    <location>
        <begin position="809"/>
        <end position="830"/>
    </location>
</feature>
<evidence type="ECO:0000313" key="2">
    <source>
        <dbReference type="EMBL" id="PZO35750.1"/>
    </source>
</evidence>
<feature type="transmembrane region" description="Helical" evidence="1">
    <location>
        <begin position="315"/>
        <end position="332"/>
    </location>
</feature>
<feature type="transmembrane region" description="Helical" evidence="1">
    <location>
        <begin position="674"/>
        <end position="691"/>
    </location>
</feature>
<feature type="transmembrane region" description="Helical" evidence="1">
    <location>
        <begin position="1321"/>
        <end position="1341"/>
    </location>
</feature>
<keyword evidence="1" id="KW-0472">Membrane</keyword>
<feature type="transmembrane region" description="Helical" evidence="1">
    <location>
        <begin position="1122"/>
        <end position="1140"/>
    </location>
</feature>
<accession>A0A2W4VUX2</accession>
<feature type="transmembrane region" description="Helical" evidence="1">
    <location>
        <begin position="344"/>
        <end position="365"/>
    </location>
</feature>
<feature type="transmembrane region" description="Helical" evidence="1">
    <location>
        <begin position="291"/>
        <end position="309"/>
    </location>
</feature>
<reference evidence="2 3" key="2">
    <citation type="submission" date="2018-06" db="EMBL/GenBank/DDBJ databases">
        <title>Metagenomic assembly of (sub)arctic Cyanobacteria and their associated microbiome from non-axenic cultures.</title>
        <authorList>
            <person name="Baurain D."/>
        </authorList>
    </citation>
    <scope>NUCLEOTIDE SEQUENCE [LARGE SCALE GENOMIC DNA]</scope>
    <source>
        <strain evidence="2">ULC066bin1</strain>
    </source>
</reference>
<organism evidence="2 3">
    <name type="scientific">Pseudanabaena frigida</name>
    <dbReference type="NCBI Taxonomy" id="945775"/>
    <lineage>
        <taxon>Bacteria</taxon>
        <taxon>Bacillati</taxon>
        <taxon>Cyanobacteriota</taxon>
        <taxon>Cyanophyceae</taxon>
        <taxon>Pseudanabaenales</taxon>
        <taxon>Pseudanabaenaceae</taxon>
        <taxon>Pseudanabaena</taxon>
    </lineage>
</organism>
<comment type="caution">
    <text evidence="2">The sequence shown here is derived from an EMBL/GenBank/DDBJ whole genome shotgun (WGS) entry which is preliminary data.</text>
</comment>
<feature type="transmembrane region" description="Helical" evidence="1">
    <location>
        <begin position="1064"/>
        <end position="1086"/>
    </location>
</feature>
<feature type="transmembrane region" description="Helical" evidence="1">
    <location>
        <begin position="859"/>
        <end position="882"/>
    </location>
</feature>
<feature type="transmembrane region" description="Helical" evidence="1">
    <location>
        <begin position="1002"/>
        <end position="1018"/>
    </location>
</feature>
<feature type="transmembrane region" description="Helical" evidence="1">
    <location>
        <begin position="711"/>
        <end position="730"/>
    </location>
</feature>
<gene>
    <name evidence="2" type="ORF">DCF19_23160</name>
</gene>
<feature type="transmembrane region" description="Helical" evidence="1">
    <location>
        <begin position="782"/>
        <end position="803"/>
    </location>
</feature>
<feature type="transmembrane region" description="Helical" evidence="1">
    <location>
        <begin position="608"/>
        <end position="629"/>
    </location>
</feature>
<feature type="transmembrane region" description="Helical" evidence="1">
    <location>
        <begin position="1188"/>
        <end position="1210"/>
    </location>
</feature>
<dbReference type="EMBL" id="QBML01000051">
    <property type="protein sequence ID" value="PZO35750.1"/>
    <property type="molecule type" value="Genomic_DNA"/>
</dbReference>
<proteinExistence type="predicted"/>
<keyword evidence="1" id="KW-1133">Transmembrane helix</keyword>